<reference evidence="1" key="1">
    <citation type="submission" date="2014-09" db="EMBL/GenBank/DDBJ databases">
        <authorList>
            <person name="Magalhaes I.L.F."/>
            <person name="Oliveira U."/>
            <person name="Santos F.R."/>
            <person name="Vidigal T.H.D.A."/>
            <person name="Brescovit A.D."/>
            <person name="Santos A.J."/>
        </authorList>
    </citation>
    <scope>NUCLEOTIDE SEQUENCE</scope>
    <source>
        <tissue evidence="1">Shoot tissue taken approximately 20 cm above the soil surface</tissue>
    </source>
</reference>
<protein>
    <submittedName>
        <fullName evidence="1">Uncharacterized protein</fullName>
    </submittedName>
</protein>
<name>A0A0A9C5X9_ARUDO</name>
<reference evidence="1" key="2">
    <citation type="journal article" date="2015" name="Data Brief">
        <title>Shoot transcriptome of the giant reed, Arundo donax.</title>
        <authorList>
            <person name="Barrero R.A."/>
            <person name="Guerrero F.D."/>
            <person name="Moolhuijzen P."/>
            <person name="Goolsby J.A."/>
            <person name="Tidwell J."/>
            <person name="Bellgard S.E."/>
            <person name="Bellgard M.I."/>
        </authorList>
    </citation>
    <scope>NUCLEOTIDE SEQUENCE</scope>
    <source>
        <tissue evidence="1">Shoot tissue taken approximately 20 cm above the soil surface</tissue>
    </source>
</reference>
<organism evidence="1">
    <name type="scientific">Arundo donax</name>
    <name type="common">Giant reed</name>
    <name type="synonym">Donax arundinaceus</name>
    <dbReference type="NCBI Taxonomy" id="35708"/>
    <lineage>
        <taxon>Eukaryota</taxon>
        <taxon>Viridiplantae</taxon>
        <taxon>Streptophyta</taxon>
        <taxon>Embryophyta</taxon>
        <taxon>Tracheophyta</taxon>
        <taxon>Spermatophyta</taxon>
        <taxon>Magnoliopsida</taxon>
        <taxon>Liliopsida</taxon>
        <taxon>Poales</taxon>
        <taxon>Poaceae</taxon>
        <taxon>PACMAD clade</taxon>
        <taxon>Arundinoideae</taxon>
        <taxon>Arundineae</taxon>
        <taxon>Arundo</taxon>
    </lineage>
</organism>
<evidence type="ECO:0000313" key="1">
    <source>
        <dbReference type="EMBL" id="JAD68810.1"/>
    </source>
</evidence>
<accession>A0A0A9C5X9</accession>
<proteinExistence type="predicted"/>
<sequence>MVITYKIKQILANAPF</sequence>
<dbReference type="EMBL" id="GBRH01229085">
    <property type="protein sequence ID" value="JAD68810.1"/>
    <property type="molecule type" value="Transcribed_RNA"/>
</dbReference>
<dbReference type="AlphaFoldDB" id="A0A0A9C5X9"/>